<accession>A0ABV3LGI2</accession>
<evidence type="ECO:0000259" key="1">
    <source>
        <dbReference type="Pfam" id="PF08808"/>
    </source>
</evidence>
<dbReference type="Pfam" id="PF08808">
    <property type="entry name" value="RES"/>
    <property type="match status" value="1"/>
</dbReference>
<sequence>MPAAQIAVVDAGGVAVWRIGRAPDPWAWVDHQYSGRNRWDDADGVFRTVYAGDSLYGCFVEVLAYARPDLGADDTDLLSGITEDPEDAAEFPVPTPGSIPREWIGGRLVGAARLTGPFADVRVSETVSALRPTFLQLALDLGYPDFDAAALKSAQPRDLTQQVADRLYALTTNEGAPVVDGVRFASRHGDELTMWAIFERPGDDPSSAHLHGTYARVVDIDDPDLTRAMELHNLVWR</sequence>
<evidence type="ECO:0000313" key="2">
    <source>
        <dbReference type="EMBL" id="MEW1975016.1"/>
    </source>
</evidence>
<protein>
    <submittedName>
        <fullName evidence="2">RES domain-containing protein</fullName>
    </submittedName>
</protein>
<reference evidence="2 3" key="1">
    <citation type="submission" date="2024-06" db="EMBL/GenBank/DDBJ databases">
        <title>The Natural Products Discovery Center: Release of the First 8490 Sequenced Strains for Exploring Actinobacteria Biosynthetic Diversity.</title>
        <authorList>
            <person name="Kalkreuter E."/>
            <person name="Kautsar S.A."/>
            <person name="Yang D."/>
            <person name="Bader C.D."/>
            <person name="Teijaro C.N."/>
            <person name="Fluegel L."/>
            <person name="Davis C.M."/>
            <person name="Simpson J.R."/>
            <person name="Lauterbach L."/>
            <person name="Steele A.D."/>
            <person name="Gui C."/>
            <person name="Meng S."/>
            <person name="Li G."/>
            <person name="Viehrig K."/>
            <person name="Ye F."/>
            <person name="Su P."/>
            <person name="Kiefer A.F."/>
            <person name="Nichols A."/>
            <person name="Cepeda A.J."/>
            <person name="Yan W."/>
            <person name="Fan B."/>
            <person name="Jiang Y."/>
            <person name="Adhikari A."/>
            <person name="Zheng C.-J."/>
            <person name="Schuster L."/>
            <person name="Cowan T.M."/>
            <person name="Smanski M.J."/>
            <person name="Chevrette M.G."/>
            <person name="De Carvalho L.P.S."/>
            <person name="Shen B."/>
        </authorList>
    </citation>
    <scope>NUCLEOTIDE SEQUENCE [LARGE SCALE GENOMIC DNA]</scope>
    <source>
        <strain evidence="2 3">NPDC077434</strain>
    </source>
</reference>
<dbReference type="Proteomes" id="UP001553715">
    <property type="component" value="Unassembled WGS sequence"/>
</dbReference>
<proteinExistence type="predicted"/>
<name>A0ABV3LGI2_9MICO</name>
<feature type="domain" description="RES" evidence="1">
    <location>
        <begin position="16"/>
        <end position="202"/>
    </location>
</feature>
<dbReference type="EMBL" id="JBFBMH010000009">
    <property type="protein sequence ID" value="MEW1975016.1"/>
    <property type="molecule type" value="Genomic_DNA"/>
</dbReference>
<dbReference type="InterPro" id="IPR014914">
    <property type="entry name" value="RES_dom"/>
</dbReference>
<comment type="caution">
    <text evidence="2">The sequence shown here is derived from an EMBL/GenBank/DDBJ whole genome shotgun (WGS) entry which is preliminary data.</text>
</comment>
<gene>
    <name evidence="2" type="ORF">AB0301_08085</name>
</gene>
<keyword evidence="3" id="KW-1185">Reference proteome</keyword>
<dbReference type="RefSeq" id="WP_366232819.1">
    <property type="nucleotide sequence ID" value="NZ_JBFBMH010000009.1"/>
</dbReference>
<evidence type="ECO:0000313" key="3">
    <source>
        <dbReference type="Proteomes" id="UP001553715"/>
    </source>
</evidence>
<organism evidence="2 3">
    <name type="scientific">Microbacterium profundi</name>
    <dbReference type="NCBI Taxonomy" id="450380"/>
    <lineage>
        <taxon>Bacteria</taxon>
        <taxon>Bacillati</taxon>
        <taxon>Actinomycetota</taxon>
        <taxon>Actinomycetes</taxon>
        <taxon>Micrococcales</taxon>
        <taxon>Microbacteriaceae</taxon>
        <taxon>Microbacterium</taxon>
    </lineage>
</organism>